<feature type="region of interest" description="Disordered" evidence="1">
    <location>
        <begin position="1"/>
        <end position="24"/>
    </location>
</feature>
<dbReference type="Proteomes" id="UP000224080">
    <property type="component" value="Unassembled WGS sequence"/>
</dbReference>
<protein>
    <submittedName>
        <fullName evidence="2">Uncharacterized protein</fullName>
    </submittedName>
</protein>
<reference evidence="2 3" key="1">
    <citation type="submission" date="2017-10" db="EMBL/GenBank/DDBJ databases">
        <title>Comparative genomics in systemic dimorphic fungi from Ajellomycetaceae.</title>
        <authorList>
            <person name="Munoz J.F."/>
            <person name="Mcewen J.G."/>
            <person name="Clay O.K."/>
            <person name="Cuomo C.A."/>
        </authorList>
    </citation>
    <scope>NUCLEOTIDE SEQUENCE [LARGE SCALE GENOMIC DNA]</scope>
    <source>
        <strain evidence="2 3">UAMH130</strain>
    </source>
</reference>
<sequence length="116" mass="12230">MGPEAEPPANVSSSKMNSTPSTSTVLQSAVTIFASRSVYPPMACRSRELCRWEAVRQGDEPTRFQMGHRLRGKADYQSPIAVREDSKRCSTNNSGVSLSGAEAGGGCASICAAGSM</sequence>
<dbReference type="AlphaFoldDB" id="A0A2B7XKF6"/>
<evidence type="ECO:0000256" key="1">
    <source>
        <dbReference type="SAM" id="MobiDB-lite"/>
    </source>
</evidence>
<evidence type="ECO:0000313" key="2">
    <source>
        <dbReference type="EMBL" id="PGH09067.1"/>
    </source>
</evidence>
<evidence type="ECO:0000313" key="3">
    <source>
        <dbReference type="Proteomes" id="UP000224080"/>
    </source>
</evidence>
<comment type="caution">
    <text evidence="2">The sequence shown here is derived from an EMBL/GenBank/DDBJ whole genome shotgun (WGS) entry which is preliminary data.</text>
</comment>
<gene>
    <name evidence="2" type="ORF">GX51_00820</name>
</gene>
<keyword evidence="3" id="KW-1185">Reference proteome</keyword>
<accession>A0A2B7XKF6</accession>
<organism evidence="2 3">
    <name type="scientific">Blastomyces parvus</name>
    <dbReference type="NCBI Taxonomy" id="2060905"/>
    <lineage>
        <taxon>Eukaryota</taxon>
        <taxon>Fungi</taxon>
        <taxon>Dikarya</taxon>
        <taxon>Ascomycota</taxon>
        <taxon>Pezizomycotina</taxon>
        <taxon>Eurotiomycetes</taxon>
        <taxon>Eurotiomycetidae</taxon>
        <taxon>Onygenales</taxon>
        <taxon>Ajellomycetaceae</taxon>
        <taxon>Blastomyces</taxon>
    </lineage>
</organism>
<feature type="compositionally biased region" description="Low complexity" evidence="1">
    <location>
        <begin position="12"/>
        <end position="24"/>
    </location>
</feature>
<dbReference type="OrthoDB" id="10504783at2759"/>
<name>A0A2B7XKF6_9EURO</name>
<proteinExistence type="predicted"/>
<dbReference type="EMBL" id="PDNC01000006">
    <property type="protein sequence ID" value="PGH09067.1"/>
    <property type="molecule type" value="Genomic_DNA"/>
</dbReference>